<dbReference type="PANTHER" id="PTHR34599:SF1">
    <property type="entry name" value="PHOSPHATIDIC ACID PHOSPHATASE TYPE 2_HALOPEROXIDASE DOMAIN-CONTAINING PROTEIN"/>
    <property type="match status" value="1"/>
</dbReference>
<name>A0A8J7YMV5_9EURY</name>
<gene>
    <name evidence="2" type="ORF">EGD98_13350</name>
</gene>
<dbReference type="Proteomes" id="UP000783863">
    <property type="component" value="Unassembled WGS sequence"/>
</dbReference>
<protein>
    <submittedName>
        <fullName evidence="2">Vanadium-dependent haloperoxidase</fullName>
    </submittedName>
</protein>
<evidence type="ECO:0000256" key="1">
    <source>
        <dbReference type="SAM" id="MobiDB-lite"/>
    </source>
</evidence>
<dbReference type="PANTHER" id="PTHR34599">
    <property type="entry name" value="PEROXIDASE-RELATED"/>
    <property type="match status" value="1"/>
</dbReference>
<feature type="compositionally biased region" description="Polar residues" evidence="1">
    <location>
        <begin position="1"/>
        <end position="18"/>
    </location>
</feature>
<dbReference type="InterPro" id="IPR036938">
    <property type="entry name" value="PAP2/HPO_sf"/>
</dbReference>
<accession>A0A8J7YMV5</accession>
<reference evidence="2" key="1">
    <citation type="submission" date="2021-06" db="EMBL/GenBank/DDBJ databases">
        <title>Halomicroarcula sp. F24A a new haloarchaeum isolated from saline soil.</title>
        <authorList>
            <person name="Duran-Viseras A."/>
            <person name="Sanchez-Porro C."/>
            <person name="Ventosa A."/>
        </authorList>
    </citation>
    <scope>NUCLEOTIDE SEQUENCE</scope>
    <source>
        <strain evidence="2">F24A</strain>
    </source>
</reference>
<dbReference type="CDD" id="cd03398">
    <property type="entry name" value="PAP2_haloperoxidase"/>
    <property type="match status" value="1"/>
</dbReference>
<comment type="caution">
    <text evidence="2">The sequence shown here is derived from an EMBL/GenBank/DDBJ whole genome shotgun (WGS) entry which is preliminary data.</text>
</comment>
<dbReference type="Gene3D" id="1.10.606.10">
    <property type="entry name" value="Vanadium-containing Chloroperoxidase, domain 2"/>
    <property type="match status" value="1"/>
</dbReference>
<dbReference type="EMBL" id="RKLQ01000002">
    <property type="protein sequence ID" value="MBX0304656.1"/>
    <property type="molecule type" value="Genomic_DNA"/>
</dbReference>
<proteinExistence type="predicted"/>
<feature type="region of interest" description="Disordered" evidence="1">
    <location>
        <begin position="1"/>
        <end position="47"/>
    </location>
</feature>
<evidence type="ECO:0000313" key="3">
    <source>
        <dbReference type="Proteomes" id="UP000783863"/>
    </source>
</evidence>
<dbReference type="RefSeq" id="WP_220588864.1">
    <property type="nucleotide sequence ID" value="NZ_RKLQ01000002.1"/>
</dbReference>
<organism evidence="2 3">
    <name type="scientific">Haloarcula salinisoli</name>
    <dbReference type="NCBI Taxonomy" id="2487746"/>
    <lineage>
        <taxon>Archaea</taxon>
        <taxon>Methanobacteriati</taxon>
        <taxon>Methanobacteriota</taxon>
        <taxon>Stenosarchaea group</taxon>
        <taxon>Halobacteria</taxon>
        <taxon>Halobacteriales</taxon>
        <taxon>Haloarculaceae</taxon>
        <taxon>Haloarcula</taxon>
    </lineage>
</organism>
<dbReference type="GO" id="GO:0004601">
    <property type="term" value="F:peroxidase activity"/>
    <property type="evidence" value="ECO:0007669"/>
    <property type="project" value="InterPro"/>
</dbReference>
<dbReference type="InterPro" id="IPR016119">
    <property type="entry name" value="Br/Cl_peroxidase_C"/>
</dbReference>
<dbReference type="SUPFAM" id="SSF48317">
    <property type="entry name" value="Acid phosphatase/Vanadium-dependent haloperoxidase"/>
    <property type="match status" value="1"/>
</dbReference>
<sequence>MGNTPTGSNSNGTDQPAVTEQIRERAAEQQTDSPDDWTSPDERQRSHAARYVGSFTKLLEHDSDTGLLTEDGVEEFERLERAIRENDGDALDAVTRANETDGRRWISPRSANAGSMKGVHPSLAGDRTAVDLESAKEDGIREEYGAVEMTEPHPVDSPEAAAELLEAYLFAVCRDVEFDDYGTGERTDDTAAFDSIDSHDSITRWAADKLNAVLQRVADRRDENLQSVAEELEIPTAATGGVTPETLFRGYSRPDTPDRPDDLTGQFHSQFVLQQLYPLFPSGCAPYVAGLTGVTELDLDALAVERHVPIANRREFGVTFDQFVALQNGEIPETYREEDFESDTGRYPITGRDLGTHVHTDGPYQEYYRAATVLLFWDFPRTTQSPYTPDENGRPTSPNEADGVTFGPVDPFSLVGAVSYEAFKAAWAQKWRSFTRLRPEAMAGLVDLEQRQDASPLDEQVVDDLVESDPASAILDVVAEFNGRQRDQRFVDDDAEAETYLLGQMYPEGSPTHPSYPSGHATMAGAGVTVLKALFDDTADITTTGMRPVGIDPDDPTEHVFIDRGDHADDAVSEMTVGSELDKLASNIAHARMFGGVHFRSDGERGIRLGEQVAIRFLQDHLRSYPETEFGECFEFTSRNGTRIRVTPDSVERAPDSG</sequence>
<dbReference type="AlphaFoldDB" id="A0A8J7YMV5"/>
<dbReference type="InterPro" id="IPR052559">
    <property type="entry name" value="V-haloperoxidase"/>
</dbReference>
<evidence type="ECO:0000313" key="2">
    <source>
        <dbReference type="EMBL" id="MBX0304656.1"/>
    </source>
</evidence>
<keyword evidence="3" id="KW-1185">Reference proteome</keyword>